<reference evidence="2" key="1">
    <citation type="submission" date="2024-01" db="EMBL/GenBank/DDBJ databases">
        <authorList>
            <person name="Webb A."/>
        </authorList>
    </citation>
    <scope>NUCLEOTIDE SEQUENCE</scope>
    <source>
        <strain evidence="2">Pm1</strain>
    </source>
</reference>
<accession>A0AAV1UHI4</accession>
<name>A0AAV1UHI4_9STRA</name>
<comment type="caution">
    <text evidence="2">The sequence shown here is derived from an EMBL/GenBank/DDBJ whole genome shotgun (WGS) entry which is preliminary data.</text>
</comment>
<evidence type="ECO:0000256" key="1">
    <source>
        <dbReference type="SAM" id="Phobius"/>
    </source>
</evidence>
<evidence type="ECO:0000313" key="3">
    <source>
        <dbReference type="Proteomes" id="UP001162060"/>
    </source>
</evidence>
<protein>
    <submittedName>
        <fullName evidence="2">Uncharacterized protein</fullName>
    </submittedName>
</protein>
<keyword evidence="1" id="KW-1133">Transmembrane helix</keyword>
<gene>
    <name evidence="2" type="ORF">PM001_LOCUS18030</name>
</gene>
<proteinExistence type="predicted"/>
<feature type="transmembrane region" description="Helical" evidence="1">
    <location>
        <begin position="43"/>
        <end position="60"/>
    </location>
</feature>
<evidence type="ECO:0000313" key="2">
    <source>
        <dbReference type="EMBL" id="CAK7932880.1"/>
    </source>
</evidence>
<sequence>METGADQRAERMKQQAVKQTIEEAANQKVLQHYAKTVHFNDDWVSLLSKMSGLVGLMSYLEVQRMRESSGGVTFTAGFEVLTVVIGVSTLLFIQRWVHPLLAFKVAFVLSLLQGFWFATSYSSRMMDLPRLAGDLSSGQFPFGLIYFIVCWASDRYMMRSQDIAKQTADDLRAVLKSKDA</sequence>
<feature type="transmembrane region" description="Helical" evidence="1">
    <location>
        <begin position="100"/>
        <end position="118"/>
    </location>
</feature>
<keyword evidence="1" id="KW-0812">Transmembrane</keyword>
<keyword evidence="1" id="KW-0472">Membrane</keyword>
<dbReference type="EMBL" id="CAKLBY020000192">
    <property type="protein sequence ID" value="CAK7932880.1"/>
    <property type="molecule type" value="Genomic_DNA"/>
</dbReference>
<organism evidence="2 3">
    <name type="scientific">Peronospora matthiolae</name>
    <dbReference type="NCBI Taxonomy" id="2874970"/>
    <lineage>
        <taxon>Eukaryota</taxon>
        <taxon>Sar</taxon>
        <taxon>Stramenopiles</taxon>
        <taxon>Oomycota</taxon>
        <taxon>Peronosporomycetes</taxon>
        <taxon>Peronosporales</taxon>
        <taxon>Peronosporaceae</taxon>
        <taxon>Peronospora</taxon>
    </lineage>
</organism>
<feature type="transmembrane region" description="Helical" evidence="1">
    <location>
        <begin position="72"/>
        <end position="93"/>
    </location>
</feature>
<dbReference type="Proteomes" id="UP001162060">
    <property type="component" value="Unassembled WGS sequence"/>
</dbReference>
<feature type="transmembrane region" description="Helical" evidence="1">
    <location>
        <begin position="138"/>
        <end position="157"/>
    </location>
</feature>
<dbReference type="AlphaFoldDB" id="A0AAV1UHI4"/>